<evidence type="ECO:0000313" key="1">
    <source>
        <dbReference type="EMBL" id="AWB49187.1"/>
    </source>
</evidence>
<dbReference type="Proteomes" id="UP000244496">
    <property type="component" value="Chromosome"/>
</dbReference>
<protein>
    <submittedName>
        <fullName evidence="1">Type I-E CRISPR-associated protein Cse1/CasA</fullName>
    </submittedName>
</protein>
<accession>A0A2S0UN03</accession>
<dbReference type="Pfam" id="PF09481">
    <property type="entry name" value="CRISPR_Cse1"/>
    <property type="match status" value="1"/>
</dbReference>
<reference evidence="1 2" key="1">
    <citation type="submission" date="2018-04" db="EMBL/GenBank/DDBJ databases">
        <title>Genome sequencing of Gemmobacter.</title>
        <authorList>
            <person name="Yi H."/>
            <person name="Baek M.-G."/>
        </authorList>
    </citation>
    <scope>NUCLEOTIDE SEQUENCE [LARGE SCALE GENOMIC DNA]</scope>
    <source>
        <strain evidence="1 2">HYN0069</strain>
    </source>
</reference>
<dbReference type="AlphaFoldDB" id="A0A2S0UN03"/>
<dbReference type="CDD" id="cd09729">
    <property type="entry name" value="Cse1_I-E"/>
    <property type="match status" value="1"/>
</dbReference>
<proteinExistence type="predicted"/>
<keyword evidence="2" id="KW-1185">Reference proteome</keyword>
<dbReference type="NCBIfam" id="TIGR02547">
    <property type="entry name" value="casA_cse1"/>
    <property type="match status" value="1"/>
</dbReference>
<dbReference type="KEGG" id="geh:HYN69_12335"/>
<organism evidence="1 2">
    <name type="scientific">Paragemmobacter aquarius</name>
    <dbReference type="NCBI Taxonomy" id="2169400"/>
    <lineage>
        <taxon>Bacteria</taxon>
        <taxon>Pseudomonadati</taxon>
        <taxon>Pseudomonadota</taxon>
        <taxon>Alphaproteobacteria</taxon>
        <taxon>Rhodobacterales</taxon>
        <taxon>Paracoccaceae</taxon>
        <taxon>Paragemmobacter</taxon>
    </lineage>
</organism>
<name>A0A2S0UN03_9RHOB</name>
<evidence type="ECO:0000313" key="2">
    <source>
        <dbReference type="Proteomes" id="UP000244496"/>
    </source>
</evidence>
<dbReference type="EMBL" id="CP028918">
    <property type="protein sequence ID" value="AWB49187.1"/>
    <property type="molecule type" value="Genomic_DNA"/>
</dbReference>
<gene>
    <name evidence="1" type="primary">casA</name>
    <name evidence="1" type="ORF">HYN69_12335</name>
</gene>
<sequence length="506" mass="55134">MPQAWFLAPIDCVEDVCLSLNLIDDPWIPVILKDGSRRVIAPWQMADSDVIRPDWPRADLNLACLELLIGLVYLADPPAHVEDWDDRRKPDPARLRLRLAAYAPAFNLLGEGPLFLQDLDPLEGDANPADMLFIDSAGTNTARNNADLMVHRDRYTALDPALAAMALYTFQAHAPAGGAGNRTSIRGGGPLVTLVDPGRGLWDMVWANVPDGVPGQMIDLPWMRATRVSDKGAVTHPPEGRSFGVEAFFGMPRRLRLVADGAGVTGVVQRPFGTNYGGWVHPLTPYYRMKAGEELLPVHPRAGLFGYRHWLGILAGSADGLRDCAACLTAWQSRDRRAQVSVLVAGWAMDNMKARDFTLSSQPYVDLPPVALVMVQGMILAAEQAALALRGALEPVLAGGEAREAEREAFYLRTEADFLTCFDALKSGSAPAEVAVQWLGHLQRHALSQFDDLALQGLDQRETDQIARVVQARGYLGVTFKGYGKAGGELFTRLGMEKPAKKGKAA</sequence>
<dbReference type="InterPro" id="IPR013381">
    <property type="entry name" value="CRISPR-assoc_prot_Cse1"/>
</dbReference>